<dbReference type="Proteomes" id="UP001165341">
    <property type="component" value="Unassembled WGS sequence"/>
</dbReference>
<evidence type="ECO:0000259" key="8">
    <source>
        <dbReference type="PROSITE" id="PS50059"/>
    </source>
</evidence>
<comment type="similarity">
    <text evidence="2">Belongs to the FKBP-type PPIase family.</text>
</comment>
<organism evidence="9 10">
    <name type="scientific">Cryobacterium zhongshanensis</name>
    <dbReference type="NCBI Taxonomy" id="2928153"/>
    <lineage>
        <taxon>Bacteria</taxon>
        <taxon>Bacillati</taxon>
        <taxon>Actinomycetota</taxon>
        <taxon>Actinomycetes</taxon>
        <taxon>Micrococcales</taxon>
        <taxon>Microbacteriaceae</taxon>
        <taxon>Cryobacterium</taxon>
    </lineage>
</organism>
<evidence type="ECO:0000256" key="3">
    <source>
        <dbReference type="ARBA" id="ARBA00013194"/>
    </source>
</evidence>
<evidence type="ECO:0000256" key="2">
    <source>
        <dbReference type="ARBA" id="ARBA00006577"/>
    </source>
</evidence>
<protein>
    <recommendedName>
        <fullName evidence="3 6">peptidylprolyl isomerase</fullName>
        <ecNumber evidence="3 6">5.2.1.8</ecNumber>
    </recommendedName>
</protein>
<feature type="domain" description="PPIase FKBP-type" evidence="8">
    <location>
        <begin position="229"/>
        <end position="322"/>
    </location>
</feature>
<keyword evidence="7" id="KW-0732">Signal</keyword>
<evidence type="ECO:0000256" key="6">
    <source>
        <dbReference type="PROSITE-ProRule" id="PRU00277"/>
    </source>
</evidence>
<evidence type="ECO:0000313" key="10">
    <source>
        <dbReference type="Proteomes" id="UP001165341"/>
    </source>
</evidence>
<dbReference type="InterPro" id="IPR046357">
    <property type="entry name" value="PPIase_dom_sf"/>
</dbReference>
<dbReference type="SUPFAM" id="SSF54534">
    <property type="entry name" value="FKBP-like"/>
    <property type="match status" value="2"/>
</dbReference>
<dbReference type="EC" id="5.2.1.8" evidence="3 6"/>
<dbReference type="PROSITE" id="PS50059">
    <property type="entry name" value="FKBP_PPIASE"/>
    <property type="match status" value="2"/>
</dbReference>
<feature type="domain" description="PPIase FKBP-type" evidence="8">
    <location>
        <begin position="77"/>
        <end position="174"/>
    </location>
</feature>
<name>A0AA41QU26_9MICO</name>
<evidence type="ECO:0000256" key="1">
    <source>
        <dbReference type="ARBA" id="ARBA00000971"/>
    </source>
</evidence>
<evidence type="ECO:0000313" key="9">
    <source>
        <dbReference type="EMBL" id="MCI4657707.1"/>
    </source>
</evidence>
<accession>A0AA41QU26</accession>
<comment type="catalytic activity">
    <reaction evidence="1 6">
        <text>[protein]-peptidylproline (omega=180) = [protein]-peptidylproline (omega=0)</text>
        <dbReference type="Rhea" id="RHEA:16237"/>
        <dbReference type="Rhea" id="RHEA-COMP:10747"/>
        <dbReference type="Rhea" id="RHEA-COMP:10748"/>
        <dbReference type="ChEBI" id="CHEBI:83833"/>
        <dbReference type="ChEBI" id="CHEBI:83834"/>
        <dbReference type="EC" id="5.2.1.8"/>
    </reaction>
</comment>
<feature type="signal peptide" evidence="7">
    <location>
        <begin position="1"/>
        <end position="27"/>
    </location>
</feature>
<dbReference type="PANTHER" id="PTHR43811:SF19">
    <property type="entry name" value="39 KDA FK506-BINDING NUCLEAR PROTEIN"/>
    <property type="match status" value="1"/>
</dbReference>
<feature type="chain" id="PRO_5041360190" description="peptidylprolyl isomerase" evidence="7">
    <location>
        <begin position="28"/>
        <end position="322"/>
    </location>
</feature>
<keyword evidence="4 6" id="KW-0697">Rotamase</keyword>
<dbReference type="AlphaFoldDB" id="A0AA41QU26"/>
<dbReference type="RefSeq" id="WP_243011524.1">
    <property type="nucleotide sequence ID" value="NZ_JALGAR010000001.1"/>
</dbReference>
<dbReference type="InterPro" id="IPR001179">
    <property type="entry name" value="PPIase_FKBP_dom"/>
</dbReference>
<dbReference type="PROSITE" id="PS51257">
    <property type="entry name" value="PROKAR_LIPOPROTEIN"/>
    <property type="match status" value="1"/>
</dbReference>
<sequence length="322" mass="32241">MRRASALIATASLLLAALTGCSSSADAASSCVAPISDGAASKLVSVSDNFGAVPKVDIPTPLMTTSTQGRVIVPGSGDKLVTGQQAKIELNVYNGTTGSPIQVSKYDSTSANVLTLNDQTIKGITDGLACAQAGSRVAVVVSPDDAFGPQGGNPTLGISATDSLVFVIDVVKTYLLRANGADQTPVNGLPAVVLDANGTPGITIPGGTPPADLQLAVLKKGTGDTVKEGDKVTVHYTGVLWADKKVFDSSWTKGAPAQLLAVDGSKTQGGVVPGFATAIIGQTVGSQILTVIPPAKGYGDSAQGTIPAGSTLVFVIDILGIG</sequence>
<dbReference type="Pfam" id="PF00254">
    <property type="entry name" value="FKBP_C"/>
    <property type="match status" value="2"/>
</dbReference>
<proteinExistence type="inferred from homology"/>
<keyword evidence="10" id="KW-1185">Reference proteome</keyword>
<dbReference type="EMBL" id="JALGAR010000001">
    <property type="protein sequence ID" value="MCI4657707.1"/>
    <property type="molecule type" value="Genomic_DNA"/>
</dbReference>
<reference evidence="9" key="1">
    <citation type="submission" date="2022-03" db="EMBL/GenBank/DDBJ databases">
        <title>Cryobacterium sp. nov. strain ZS14-85, isolated from Antarctic soil.</title>
        <authorList>
            <person name="Li J."/>
            <person name="Niu G."/>
        </authorList>
    </citation>
    <scope>NUCLEOTIDE SEQUENCE</scope>
    <source>
        <strain evidence="9">ZS14-85</strain>
    </source>
</reference>
<comment type="caution">
    <text evidence="9">The sequence shown here is derived from an EMBL/GenBank/DDBJ whole genome shotgun (WGS) entry which is preliminary data.</text>
</comment>
<dbReference type="Gene3D" id="3.10.50.40">
    <property type="match status" value="2"/>
</dbReference>
<dbReference type="GO" id="GO:0003755">
    <property type="term" value="F:peptidyl-prolyl cis-trans isomerase activity"/>
    <property type="evidence" value="ECO:0007669"/>
    <property type="project" value="UniProtKB-KW"/>
</dbReference>
<keyword evidence="5 6" id="KW-0413">Isomerase</keyword>
<evidence type="ECO:0000256" key="4">
    <source>
        <dbReference type="ARBA" id="ARBA00023110"/>
    </source>
</evidence>
<evidence type="ECO:0000256" key="5">
    <source>
        <dbReference type="ARBA" id="ARBA00023235"/>
    </source>
</evidence>
<gene>
    <name evidence="9" type="ORF">MQH31_07785</name>
</gene>
<dbReference type="PANTHER" id="PTHR43811">
    <property type="entry name" value="FKBP-TYPE PEPTIDYL-PROLYL CIS-TRANS ISOMERASE FKPA"/>
    <property type="match status" value="1"/>
</dbReference>
<evidence type="ECO:0000256" key="7">
    <source>
        <dbReference type="SAM" id="SignalP"/>
    </source>
</evidence>